<comment type="caution">
    <text evidence="1">The sequence shown here is derived from an EMBL/GenBank/DDBJ whole genome shotgun (WGS) entry which is preliminary data.</text>
</comment>
<dbReference type="AlphaFoldDB" id="A0A3A3ZB76"/>
<name>A0A3A3ZB76_9ACTN</name>
<keyword evidence="2" id="KW-1185">Reference proteome</keyword>
<evidence type="ECO:0000313" key="1">
    <source>
        <dbReference type="EMBL" id="RJK98356.1"/>
    </source>
</evidence>
<protein>
    <submittedName>
        <fullName evidence="1">Uncharacterized protein</fullName>
    </submittedName>
</protein>
<reference evidence="1 2" key="1">
    <citation type="submission" date="2018-09" db="EMBL/GenBank/DDBJ databases">
        <title>YIM 75000 draft genome.</title>
        <authorList>
            <person name="Tang S."/>
            <person name="Feng Y."/>
        </authorList>
    </citation>
    <scope>NUCLEOTIDE SEQUENCE [LARGE SCALE GENOMIC DNA]</scope>
    <source>
        <strain evidence="1 2">YIM 75000</strain>
    </source>
</reference>
<sequence>MSDAPADPLLRARALVLHDLAAYGADTPDVVDLVEDVVVERRWWVGQWPEGGAYVAGQVAQDVQDRLMDTEGRWPTCRVHDGEPLGVEPELGPDPHWVCTEGCGVVAPLGALPPG</sequence>
<organism evidence="1 2">
    <name type="scientific">Vallicoccus soli</name>
    <dbReference type="NCBI Taxonomy" id="2339232"/>
    <lineage>
        <taxon>Bacteria</taxon>
        <taxon>Bacillati</taxon>
        <taxon>Actinomycetota</taxon>
        <taxon>Actinomycetes</taxon>
        <taxon>Motilibacterales</taxon>
        <taxon>Vallicoccaceae</taxon>
        <taxon>Vallicoccus</taxon>
    </lineage>
</organism>
<dbReference type="OrthoDB" id="5190667at2"/>
<dbReference type="RefSeq" id="WP_119949281.1">
    <property type="nucleotide sequence ID" value="NZ_QZEZ01000001.1"/>
</dbReference>
<proteinExistence type="predicted"/>
<accession>A0A3A3ZB76</accession>
<dbReference type="EMBL" id="QZEZ01000001">
    <property type="protein sequence ID" value="RJK98356.1"/>
    <property type="molecule type" value="Genomic_DNA"/>
</dbReference>
<gene>
    <name evidence="1" type="ORF">D5H78_01940</name>
</gene>
<dbReference type="Proteomes" id="UP000265614">
    <property type="component" value="Unassembled WGS sequence"/>
</dbReference>
<evidence type="ECO:0000313" key="2">
    <source>
        <dbReference type="Proteomes" id="UP000265614"/>
    </source>
</evidence>